<dbReference type="RefSeq" id="WP_220664357.1">
    <property type="nucleotide sequence ID" value="NZ_CP069370.1"/>
</dbReference>
<protein>
    <submittedName>
        <fullName evidence="2">Uncharacterized protein</fullName>
    </submittedName>
</protein>
<proteinExistence type="predicted"/>
<accession>A0A8G0ZUT5</accession>
<evidence type="ECO:0000313" key="3">
    <source>
        <dbReference type="Proteomes" id="UP000826300"/>
    </source>
</evidence>
<gene>
    <name evidence="2" type="ORF">JO391_09845</name>
</gene>
<dbReference type="EMBL" id="CP069370">
    <property type="protein sequence ID" value="QYZ71761.1"/>
    <property type="molecule type" value="Genomic_DNA"/>
</dbReference>
<dbReference type="AlphaFoldDB" id="A0A8G0ZUT5"/>
<evidence type="ECO:0000256" key="1">
    <source>
        <dbReference type="SAM" id="Phobius"/>
    </source>
</evidence>
<evidence type="ECO:0000313" key="2">
    <source>
        <dbReference type="EMBL" id="QYZ71761.1"/>
    </source>
</evidence>
<keyword evidence="1" id="KW-1133">Transmembrane helix</keyword>
<feature type="transmembrane region" description="Helical" evidence="1">
    <location>
        <begin position="88"/>
        <end position="109"/>
    </location>
</feature>
<keyword evidence="3" id="KW-1185">Reference proteome</keyword>
<name>A0A8G0ZUT5_9RHOB</name>
<organism evidence="2 3">
    <name type="scientific">Neotabrizicola shimadae</name>
    <dbReference type="NCBI Taxonomy" id="2807096"/>
    <lineage>
        <taxon>Bacteria</taxon>
        <taxon>Pseudomonadati</taxon>
        <taxon>Pseudomonadota</taxon>
        <taxon>Alphaproteobacteria</taxon>
        <taxon>Rhodobacterales</taxon>
        <taxon>Paracoccaceae</taxon>
        <taxon>Neotabrizicola</taxon>
    </lineage>
</organism>
<dbReference type="Proteomes" id="UP000826300">
    <property type="component" value="Chromosome"/>
</dbReference>
<sequence>MDPISLTPETLCLGAFAACMVSPRRLAMRLGGAGALAVPLGTGVVPADVSPATAMTLAAVALVGGGGLVGLLSRMVFVRMFPGFGPMFLLRAAFSLSGLVVLLMAAGVVHAG</sequence>
<feature type="transmembrane region" description="Helical" evidence="1">
    <location>
        <begin position="53"/>
        <end position="76"/>
    </location>
</feature>
<keyword evidence="1" id="KW-0812">Transmembrane</keyword>
<reference evidence="2" key="1">
    <citation type="submission" date="2021-02" db="EMBL/GenBank/DDBJ databases">
        <title>Rhodobacter shimadae sp. nov., an aerobic anoxygenic phototrophic bacterium isolated from a hot spring.</title>
        <authorList>
            <person name="Muramatsu S."/>
            <person name="Haruta S."/>
            <person name="Hirose S."/>
            <person name="Hanada S."/>
        </authorList>
    </citation>
    <scope>NUCLEOTIDE SEQUENCE</scope>
    <source>
        <strain evidence="2">N10</strain>
    </source>
</reference>
<keyword evidence="1" id="KW-0472">Membrane</keyword>
<dbReference type="KEGG" id="nsm:JO391_09845"/>